<dbReference type="InterPro" id="IPR027417">
    <property type="entry name" value="P-loop_NTPase"/>
</dbReference>
<dbReference type="GO" id="GO:0003677">
    <property type="term" value="F:DNA binding"/>
    <property type="evidence" value="ECO:0007669"/>
    <property type="project" value="InterPro"/>
</dbReference>
<dbReference type="InterPro" id="IPR001650">
    <property type="entry name" value="Helicase_C-like"/>
</dbReference>
<dbReference type="Proteomes" id="UP000430345">
    <property type="component" value="Unassembled WGS sequence"/>
</dbReference>
<dbReference type="Pfam" id="PF00271">
    <property type="entry name" value="Helicase_C"/>
    <property type="match status" value="1"/>
</dbReference>
<keyword evidence="1" id="KW-0175">Coiled coil</keyword>
<protein>
    <submittedName>
        <fullName evidence="4">DEAD/DEAH box helicase</fullName>
    </submittedName>
</protein>
<dbReference type="Pfam" id="PF04851">
    <property type="entry name" value="ResIII"/>
    <property type="match status" value="1"/>
</dbReference>
<feature type="domain" description="Helicase ATP-binding" evidence="2">
    <location>
        <begin position="16"/>
        <end position="170"/>
    </location>
</feature>
<dbReference type="PANTHER" id="PTHR47396:SF1">
    <property type="entry name" value="ATP-DEPENDENT HELICASE IRC3-RELATED"/>
    <property type="match status" value="1"/>
</dbReference>
<dbReference type="CDD" id="cd18799">
    <property type="entry name" value="SF2_C_EcoAI-like"/>
    <property type="match status" value="1"/>
</dbReference>
<dbReference type="CDD" id="cd17926">
    <property type="entry name" value="DEXHc_RE"/>
    <property type="match status" value="1"/>
</dbReference>
<dbReference type="GO" id="GO:0004386">
    <property type="term" value="F:helicase activity"/>
    <property type="evidence" value="ECO:0007669"/>
    <property type="project" value="UniProtKB-KW"/>
</dbReference>
<keyword evidence="4" id="KW-0547">Nucleotide-binding</keyword>
<dbReference type="GO" id="GO:0005524">
    <property type="term" value="F:ATP binding"/>
    <property type="evidence" value="ECO:0007669"/>
    <property type="project" value="InterPro"/>
</dbReference>
<gene>
    <name evidence="4" type="ORF">GBZ86_11975</name>
</gene>
<dbReference type="OrthoDB" id="9802848at2"/>
<dbReference type="SMART" id="SM00487">
    <property type="entry name" value="DEXDc"/>
    <property type="match status" value="1"/>
</dbReference>
<dbReference type="SUPFAM" id="SSF52540">
    <property type="entry name" value="P-loop containing nucleoside triphosphate hydrolases"/>
    <property type="match status" value="1"/>
</dbReference>
<proteinExistence type="predicted"/>
<organism evidence="4 5">
    <name type="scientific">Clostridium tarantellae</name>
    <dbReference type="NCBI Taxonomy" id="39493"/>
    <lineage>
        <taxon>Bacteria</taxon>
        <taxon>Bacillati</taxon>
        <taxon>Bacillota</taxon>
        <taxon>Clostridia</taxon>
        <taxon>Eubacteriales</taxon>
        <taxon>Clostridiaceae</taxon>
        <taxon>Clostridium</taxon>
    </lineage>
</organism>
<accession>A0A6I1MNC9</accession>
<reference evidence="4 5" key="1">
    <citation type="submission" date="2019-10" db="EMBL/GenBank/DDBJ databases">
        <title>The Genome Sequence of Clostridium tarantellae Isolated from Fish Brain.</title>
        <authorList>
            <person name="Bano L."/>
            <person name="Kiel M."/>
            <person name="Sales G."/>
            <person name="Doxey A.C."/>
            <person name="Mansfield M.J."/>
            <person name="Schiavone M."/>
            <person name="Rossetto O."/>
            <person name="Pirazzini M."/>
            <person name="Dobrindt U."/>
            <person name="Montecucco C."/>
        </authorList>
    </citation>
    <scope>NUCLEOTIDE SEQUENCE [LARGE SCALE GENOMIC DNA]</scope>
    <source>
        <strain evidence="4 5">DSM 3997</strain>
    </source>
</reference>
<dbReference type="EMBL" id="WHJC01000223">
    <property type="protein sequence ID" value="MPQ44470.1"/>
    <property type="molecule type" value="Genomic_DNA"/>
</dbReference>
<dbReference type="RefSeq" id="WP_152890969.1">
    <property type="nucleotide sequence ID" value="NZ_WHJC01000223.1"/>
</dbReference>
<keyword evidence="5" id="KW-1185">Reference proteome</keyword>
<keyword evidence="4" id="KW-0347">Helicase</keyword>
<evidence type="ECO:0000313" key="4">
    <source>
        <dbReference type="EMBL" id="MPQ44470.1"/>
    </source>
</evidence>
<dbReference type="AlphaFoldDB" id="A0A6I1MNC9"/>
<evidence type="ECO:0000259" key="3">
    <source>
        <dbReference type="PROSITE" id="PS51194"/>
    </source>
</evidence>
<keyword evidence="4" id="KW-0067">ATP-binding</keyword>
<dbReference type="GO" id="GO:0016787">
    <property type="term" value="F:hydrolase activity"/>
    <property type="evidence" value="ECO:0007669"/>
    <property type="project" value="InterPro"/>
</dbReference>
<dbReference type="SMART" id="SM00490">
    <property type="entry name" value="HELICc"/>
    <property type="match status" value="1"/>
</dbReference>
<dbReference type="Gene3D" id="3.40.50.300">
    <property type="entry name" value="P-loop containing nucleotide triphosphate hydrolases"/>
    <property type="match status" value="2"/>
</dbReference>
<dbReference type="InterPro" id="IPR014001">
    <property type="entry name" value="Helicase_ATP-bd"/>
</dbReference>
<dbReference type="PANTHER" id="PTHR47396">
    <property type="entry name" value="TYPE I RESTRICTION ENZYME ECOKI R PROTEIN"/>
    <property type="match status" value="1"/>
</dbReference>
<dbReference type="PROSITE" id="PS51192">
    <property type="entry name" value="HELICASE_ATP_BIND_1"/>
    <property type="match status" value="1"/>
</dbReference>
<name>A0A6I1MNC9_9CLOT</name>
<keyword evidence="4" id="KW-0378">Hydrolase</keyword>
<dbReference type="PROSITE" id="PS51194">
    <property type="entry name" value="HELICASE_CTER"/>
    <property type="match status" value="1"/>
</dbReference>
<dbReference type="InterPro" id="IPR050742">
    <property type="entry name" value="Helicase_Restrict-Modif_Enz"/>
</dbReference>
<evidence type="ECO:0000256" key="1">
    <source>
        <dbReference type="SAM" id="Coils"/>
    </source>
</evidence>
<feature type="coiled-coil region" evidence="1">
    <location>
        <begin position="361"/>
        <end position="399"/>
    </location>
</feature>
<sequence>MNIQLRNYQIESIDRIMNMKIGERKVLSLPTGLGKTIVMAALAKENIESRILIVVPSTELREQTIEKLQLICGNDVSVGSVQGKINQYDKNIIVATRQSLTNAKSTRMDTLNEYGNFEYILLDECHQAISQIKTIVSTIGAKSKIIGFTATPFNKDMIKIFNGFVYEKPLLDSILEGYLCEPRCYRIETTTDISQVKSVGGEFIQSQLARTINNTARNEVVIKAYLESATDRKHTLVFAASIDHANSLAECFNKNGIFAKSIDSTLDENERKETLKEFESGNIKVLVNVGILTTGYDFPATDCIVMARPTKSKMLYTQCVGRGLRLHENKEDLLLIDIVDVTSKFALWEANNIFKTKFRNGERLKENIDRIKNEAEEERARIEIERLEHERKLREEEELRIQEIELFNKSVDNAIESSELDWWSWKFKGLESMVLKITAHDIAIIFKTGDNVFRLYAYDEKTKKLTLLDKTNNLMQLIRDVDDTSLKNGSSFISKDVYWKHEPATDKQKQFIENTIKNPHYNLETLTKWEAVKCFAERDLFKVFIKLVK</sequence>
<evidence type="ECO:0000313" key="5">
    <source>
        <dbReference type="Proteomes" id="UP000430345"/>
    </source>
</evidence>
<comment type="caution">
    <text evidence="4">The sequence shown here is derived from an EMBL/GenBank/DDBJ whole genome shotgun (WGS) entry which is preliminary data.</text>
</comment>
<dbReference type="InterPro" id="IPR006935">
    <property type="entry name" value="Helicase/UvrB_N"/>
</dbReference>
<dbReference type="GO" id="GO:0005829">
    <property type="term" value="C:cytosol"/>
    <property type="evidence" value="ECO:0007669"/>
    <property type="project" value="TreeGrafter"/>
</dbReference>
<evidence type="ECO:0000259" key="2">
    <source>
        <dbReference type="PROSITE" id="PS51192"/>
    </source>
</evidence>
<feature type="domain" description="Helicase C-terminal" evidence="3">
    <location>
        <begin position="221"/>
        <end position="379"/>
    </location>
</feature>